<dbReference type="EMBL" id="JADEXS010000203">
    <property type="protein sequence ID" value="MBE9023879.1"/>
    <property type="molecule type" value="Genomic_DNA"/>
</dbReference>
<reference evidence="2" key="1">
    <citation type="submission" date="2020-10" db="EMBL/GenBank/DDBJ databases">
        <authorList>
            <person name="Castelo-Branco R."/>
            <person name="Eusebio N."/>
            <person name="Adriana R."/>
            <person name="Vieira A."/>
            <person name="Brugerolle De Fraissinette N."/>
            <person name="Rezende De Castro R."/>
            <person name="Schneider M.P."/>
            <person name="Vasconcelos V."/>
            <person name="Leao P.N."/>
        </authorList>
    </citation>
    <scope>NUCLEOTIDE SEQUENCE</scope>
    <source>
        <strain evidence="2">LEGE 12446</strain>
    </source>
</reference>
<gene>
    <name evidence="2" type="ORF">IQ276_16025</name>
</gene>
<sequence>MNFHPAKNAVGIISTRKAATQVLHELTVIDFPMHKISVFALDSGHEKLHEDANAGKHTITPLEGAKAGAITGGTAGGFLALTAGLGVLVIPGFGPALAVESVLGTLLAGGASAIFGSVYGAFQGWFAPERQARLSKPTTFQEEFLVKVEGTADEIWQAESILRYWGVREWHVYKLSKRFS</sequence>
<keyword evidence="3" id="KW-1185">Reference proteome</keyword>
<keyword evidence="1" id="KW-0812">Transmembrane</keyword>
<dbReference type="AlphaFoldDB" id="A0A8J7DGW1"/>
<dbReference type="InterPro" id="IPR052948">
    <property type="entry name" value="Low_temp-induced_all0457"/>
</dbReference>
<feature type="transmembrane region" description="Helical" evidence="1">
    <location>
        <begin position="67"/>
        <end position="90"/>
    </location>
</feature>
<proteinExistence type="predicted"/>
<keyword evidence="1" id="KW-0472">Membrane</keyword>
<evidence type="ECO:0008006" key="4">
    <source>
        <dbReference type="Google" id="ProtNLM"/>
    </source>
</evidence>
<dbReference type="RefSeq" id="WP_193917828.1">
    <property type="nucleotide sequence ID" value="NZ_JADEXS020000001.1"/>
</dbReference>
<name>A0A8J7DGW1_DESMC</name>
<dbReference type="PANTHER" id="PTHR36109:SF2">
    <property type="entry name" value="MEMBRANE PROTEIN"/>
    <property type="match status" value="1"/>
</dbReference>
<protein>
    <recommendedName>
        <fullName evidence="4">DUF3341 domain-containing protein</fullName>
    </recommendedName>
</protein>
<evidence type="ECO:0000313" key="3">
    <source>
        <dbReference type="Proteomes" id="UP000622533"/>
    </source>
</evidence>
<dbReference type="Proteomes" id="UP000622533">
    <property type="component" value="Unassembled WGS sequence"/>
</dbReference>
<feature type="transmembrane region" description="Helical" evidence="1">
    <location>
        <begin position="102"/>
        <end position="126"/>
    </location>
</feature>
<accession>A0A8J7DGW1</accession>
<keyword evidence="1" id="KW-1133">Transmembrane helix</keyword>
<comment type="caution">
    <text evidence="2">The sequence shown here is derived from an EMBL/GenBank/DDBJ whole genome shotgun (WGS) entry which is preliminary data.</text>
</comment>
<dbReference type="PANTHER" id="PTHR36109">
    <property type="entry name" value="MEMBRANE PROTEIN-RELATED"/>
    <property type="match status" value="1"/>
</dbReference>
<organism evidence="2 3">
    <name type="scientific">Desmonostoc muscorum LEGE 12446</name>
    <dbReference type="NCBI Taxonomy" id="1828758"/>
    <lineage>
        <taxon>Bacteria</taxon>
        <taxon>Bacillati</taxon>
        <taxon>Cyanobacteriota</taxon>
        <taxon>Cyanophyceae</taxon>
        <taxon>Nostocales</taxon>
        <taxon>Nostocaceae</taxon>
        <taxon>Desmonostoc</taxon>
    </lineage>
</organism>
<evidence type="ECO:0000313" key="2">
    <source>
        <dbReference type="EMBL" id="MBE9023879.1"/>
    </source>
</evidence>
<evidence type="ECO:0000256" key="1">
    <source>
        <dbReference type="SAM" id="Phobius"/>
    </source>
</evidence>